<feature type="compositionally biased region" description="Basic and acidic residues" evidence="2">
    <location>
        <begin position="217"/>
        <end position="229"/>
    </location>
</feature>
<feature type="compositionally biased region" description="Polar residues" evidence="2">
    <location>
        <begin position="166"/>
        <end position="191"/>
    </location>
</feature>
<dbReference type="RefSeq" id="XP_016896196.1">
    <property type="nucleotide sequence ID" value="XM_017040707.2"/>
</dbReference>
<dbReference type="PANTHER" id="PTHR47219:SF17">
    <property type="entry name" value="TBC1 DOMAIN FAMILY MEMBER 10B"/>
    <property type="match status" value="1"/>
</dbReference>
<dbReference type="GeneTree" id="ENSGT00940000159805"/>
<evidence type="ECO:0000259" key="3">
    <source>
        <dbReference type="PROSITE" id="PS50086"/>
    </source>
</evidence>
<dbReference type="GeneID" id="103392670"/>
<dbReference type="KEGG" id="csem:103392670"/>
<dbReference type="FunFam" id="1.10.8.270:FF:000007">
    <property type="entry name" value="TBC1 domain family member 10A"/>
    <property type="match status" value="1"/>
</dbReference>
<reference evidence="4" key="3">
    <citation type="submission" date="2025-09" db="UniProtKB">
        <authorList>
            <consortium name="Ensembl"/>
        </authorList>
    </citation>
    <scope>IDENTIFICATION</scope>
</reference>
<organism evidence="4 5">
    <name type="scientific">Cynoglossus semilaevis</name>
    <name type="common">Tongue sole</name>
    <dbReference type="NCBI Taxonomy" id="244447"/>
    <lineage>
        <taxon>Eukaryota</taxon>
        <taxon>Metazoa</taxon>
        <taxon>Chordata</taxon>
        <taxon>Craniata</taxon>
        <taxon>Vertebrata</taxon>
        <taxon>Euteleostomi</taxon>
        <taxon>Actinopterygii</taxon>
        <taxon>Neopterygii</taxon>
        <taxon>Teleostei</taxon>
        <taxon>Neoteleostei</taxon>
        <taxon>Acanthomorphata</taxon>
        <taxon>Carangaria</taxon>
        <taxon>Pleuronectiformes</taxon>
        <taxon>Pleuronectoidei</taxon>
        <taxon>Cynoglossidae</taxon>
        <taxon>Cynoglossinae</taxon>
        <taxon>Cynoglossus</taxon>
    </lineage>
</organism>
<feature type="region of interest" description="Disordered" evidence="2">
    <location>
        <begin position="1"/>
        <end position="245"/>
    </location>
</feature>
<feature type="region of interest" description="Disordered" evidence="2">
    <location>
        <begin position="686"/>
        <end position="912"/>
    </location>
</feature>
<evidence type="ECO:0000256" key="1">
    <source>
        <dbReference type="ARBA" id="ARBA00022468"/>
    </source>
</evidence>
<keyword evidence="5" id="KW-1185">Reference proteome</keyword>
<dbReference type="GO" id="GO:0031267">
    <property type="term" value="F:small GTPase binding"/>
    <property type="evidence" value="ECO:0007669"/>
    <property type="project" value="TreeGrafter"/>
</dbReference>
<dbReference type="InterPro" id="IPR050302">
    <property type="entry name" value="Rab_GAP_TBC_domain"/>
</dbReference>
<dbReference type="InterPro" id="IPR000195">
    <property type="entry name" value="Rab-GAP-TBC_dom"/>
</dbReference>
<dbReference type="RefSeq" id="XP_008327566.1">
    <property type="nucleotide sequence ID" value="XM_008329344.2"/>
</dbReference>
<dbReference type="PANTHER" id="PTHR47219">
    <property type="entry name" value="RAB GTPASE-ACTIVATING PROTEIN 1-LIKE"/>
    <property type="match status" value="1"/>
</dbReference>
<keyword evidence="1" id="KW-0343">GTPase activation</keyword>
<feature type="domain" description="Rab-GAP TBC" evidence="3">
    <location>
        <begin position="364"/>
        <end position="552"/>
    </location>
</feature>
<protein>
    <submittedName>
        <fullName evidence="4">TBC1 domain family, member 10b</fullName>
    </submittedName>
</protein>
<feature type="compositionally biased region" description="Polar residues" evidence="2">
    <location>
        <begin position="21"/>
        <end position="35"/>
    </location>
</feature>
<proteinExistence type="predicted"/>
<dbReference type="FunFam" id="1.10.10.750:FF:000001">
    <property type="entry name" value="TBC1 domain family member 10A"/>
    <property type="match status" value="1"/>
</dbReference>
<accession>A0A3P8X617</accession>
<feature type="compositionally biased region" description="Polar residues" evidence="2">
    <location>
        <begin position="693"/>
        <end position="705"/>
    </location>
</feature>
<dbReference type="Gene3D" id="1.10.8.270">
    <property type="entry name" value="putative rabgap domain of human tbc1 domain family member 14 like domains"/>
    <property type="match status" value="1"/>
</dbReference>
<dbReference type="Gene3D" id="1.10.472.80">
    <property type="entry name" value="Ypt/Rab-GAP domain of gyp1p, domain 3"/>
    <property type="match status" value="1"/>
</dbReference>
<dbReference type="GO" id="GO:0005096">
    <property type="term" value="F:GTPase activator activity"/>
    <property type="evidence" value="ECO:0007669"/>
    <property type="project" value="UniProtKB-KW"/>
</dbReference>
<dbReference type="STRING" id="244447.ENSCSEP00000033676"/>
<dbReference type="OMA" id="GELMHQP"/>
<dbReference type="Ensembl" id="ENSCSET00000034110.1">
    <property type="protein sequence ID" value="ENSCSEP00000033676.1"/>
    <property type="gene ID" value="ENSCSEG00000021609.1"/>
</dbReference>
<reference evidence="4" key="2">
    <citation type="submission" date="2025-08" db="UniProtKB">
        <authorList>
            <consortium name="Ensembl"/>
        </authorList>
    </citation>
    <scope>IDENTIFICATION</scope>
</reference>
<dbReference type="Gene3D" id="1.10.10.750">
    <property type="entry name" value="Ypt/Rab-GAP domain of gyp1p, domain 1"/>
    <property type="match status" value="1"/>
</dbReference>
<reference evidence="4 5" key="1">
    <citation type="journal article" date="2014" name="Nat. Genet.">
        <title>Whole-genome sequence of a flatfish provides insights into ZW sex chromosome evolution and adaptation to a benthic lifestyle.</title>
        <authorList>
            <person name="Chen S."/>
            <person name="Zhang G."/>
            <person name="Shao C."/>
            <person name="Huang Q."/>
            <person name="Liu G."/>
            <person name="Zhang P."/>
            <person name="Song W."/>
            <person name="An N."/>
            <person name="Chalopin D."/>
            <person name="Volff J.N."/>
            <person name="Hong Y."/>
            <person name="Li Q."/>
            <person name="Sha Z."/>
            <person name="Zhou H."/>
            <person name="Xie M."/>
            <person name="Yu Q."/>
            <person name="Liu Y."/>
            <person name="Xiang H."/>
            <person name="Wang N."/>
            <person name="Wu K."/>
            <person name="Yang C."/>
            <person name="Zhou Q."/>
            <person name="Liao X."/>
            <person name="Yang L."/>
            <person name="Hu Q."/>
            <person name="Zhang J."/>
            <person name="Meng L."/>
            <person name="Jin L."/>
            <person name="Tian Y."/>
            <person name="Lian J."/>
            <person name="Yang J."/>
            <person name="Miao G."/>
            <person name="Liu S."/>
            <person name="Liang Z."/>
            <person name="Yan F."/>
            <person name="Li Y."/>
            <person name="Sun B."/>
            <person name="Zhang H."/>
            <person name="Zhang J."/>
            <person name="Zhu Y."/>
            <person name="Du M."/>
            <person name="Zhao Y."/>
            <person name="Schartl M."/>
            <person name="Tang Q."/>
            <person name="Wang J."/>
        </authorList>
    </citation>
    <scope>NUCLEOTIDE SEQUENCE</scope>
</reference>
<feature type="compositionally biased region" description="Polar residues" evidence="2">
    <location>
        <begin position="1"/>
        <end position="13"/>
    </location>
</feature>
<dbReference type="PROSITE" id="PS50086">
    <property type="entry name" value="TBC_RABGAP"/>
    <property type="match status" value="1"/>
</dbReference>
<evidence type="ECO:0000313" key="5">
    <source>
        <dbReference type="Proteomes" id="UP000265120"/>
    </source>
</evidence>
<dbReference type="SUPFAM" id="SSF47923">
    <property type="entry name" value="Ypt/Rab-GAP domain of gyp1p"/>
    <property type="match status" value="2"/>
</dbReference>
<dbReference type="Pfam" id="PF00566">
    <property type="entry name" value="RabGAP-TBC"/>
    <property type="match status" value="1"/>
</dbReference>
<dbReference type="FunFam" id="1.10.472.80:FF:000008">
    <property type="entry name" value="TBC1 domain family member 10A"/>
    <property type="match status" value="1"/>
</dbReference>
<dbReference type="InterPro" id="IPR035969">
    <property type="entry name" value="Rab-GAP_TBC_sf"/>
</dbReference>
<dbReference type="AlphaFoldDB" id="A0A3P8X617"/>
<dbReference type="CTD" id="26000"/>
<evidence type="ECO:0000313" key="4">
    <source>
        <dbReference type="Ensembl" id="ENSCSEP00000033676.1"/>
    </source>
</evidence>
<feature type="compositionally biased region" description="Basic and acidic residues" evidence="2">
    <location>
        <begin position="831"/>
        <end position="879"/>
    </location>
</feature>
<dbReference type="GO" id="GO:0005886">
    <property type="term" value="C:plasma membrane"/>
    <property type="evidence" value="ECO:0007669"/>
    <property type="project" value="UniProtKB-ARBA"/>
</dbReference>
<evidence type="ECO:0000256" key="2">
    <source>
        <dbReference type="SAM" id="MobiDB-lite"/>
    </source>
</evidence>
<name>A0A3P8X617_CYNSE</name>
<dbReference type="Proteomes" id="UP000265120">
    <property type="component" value="Chromosome 17"/>
</dbReference>
<feature type="compositionally biased region" description="Low complexity" evidence="2">
    <location>
        <begin position="203"/>
        <end position="216"/>
    </location>
</feature>
<dbReference type="InParanoid" id="A0A3P8X617"/>
<sequence length="912" mass="99547">MADISTLSPTTLADPQAAPSVPTSSAAHPASSITADDSKPKSALYNDKALTANTPAAQFAATATSPRPLLNPQKINADTPHPSLVHENASQGKESTGDGINMSIDPAVGKLTNTETENPATSSEPSAQTEAQPTSPSPDLSSGPNLYPNVHVTLNPNPITDAGQFTAGQTQTPADSTLPPTLAASSNTLVSEMTAEEEPQPPQQAQNPQSQSPSLSSKHDDPNDSRKAELPNTSTRGEHPSPTVPLIQEPVCALPLHFPNPRPAPDTLSYLESASLMSGTLESLSGLGDDGSSVGSDSEINGSTIRRTDKYGFLGGNQYSESSEKEIRVEVARQREMKWLDMFNNWDKWIKHRFQKVKIRCRKGIPSSLRSKAWQLLSNSQDLLDANRGKFEELEREQGEAKWLDIIEKDLHRQFPFHEMFAARGGHGQQDLYRILKAYTIYRPDEGYCQAQAPVAAVLLMHMPAEQAFWCLVQICEKYLPGYYSAGLEAIQLDGEIFFSLLRRTCPMAYRHLKKFKIDPILYMTEWFMCIFSRTLPWACVLRVWDMFFCEGVKIVFRVGLVLLKQMLGSVDKLRELQGMYETMERLRNISPESVREDLIVHEIISLPVTEALIERESSIQVRKWRESRGELTHQPVRRLHGTRAIFEQKRRAASISSGGSFSFLGSPVPPPGPLRASSSLLSLPGFRKSKTPFHSQSKKGSFSGPSGLEGLPPRSPPAVTTSPARGPSHKPPIPPGAGQKGLVPRSQSPLAGNVAAPSHGAAQASEPPSEQGQPAAAAPTPNLLSPSPRVVSEEITPTIPSPTANNAPLPPCPDSKKEALPVTDNTPGEEEGKKKKKSKEDKRKDKEDEKKKLKEKKEKEKAEKERLKKEKERQEKEKKKGGKKKDKGGRGGGAGAEPEDKNGATAAKDLA</sequence>
<dbReference type="OrthoDB" id="159449at2759"/>
<dbReference type="SMART" id="SM00164">
    <property type="entry name" value="TBC"/>
    <property type="match status" value="1"/>
</dbReference>
<feature type="compositionally biased region" description="Polar residues" evidence="2">
    <location>
        <begin position="111"/>
        <end position="144"/>
    </location>
</feature>
<feature type="compositionally biased region" description="Low complexity" evidence="2">
    <location>
        <begin position="49"/>
        <end position="64"/>
    </location>
</feature>